<evidence type="ECO:0000313" key="3">
    <source>
        <dbReference type="Proteomes" id="UP000243719"/>
    </source>
</evidence>
<dbReference type="STRING" id="1770053.SAMN05216551_103341"/>
<protein>
    <submittedName>
        <fullName evidence="2">Pore complex protein Nup214</fullName>
    </submittedName>
</protein>
<feature type="compositionally biased region" description="Low complexity" evidence="1">
    <location>
        <begin position="190"/>
        <end position="203"/>
    </location>
</feature>
<dbReference type="Proteomes" id="UP000243719">
    <property type="component" value="Unassembled WGS sequence"/>
</dbReference>
<keyword evidence="3" id="KW-1185">Reference proteome</keyword>
<name>A0A1H2PPM4_9BURK</name>
<organism evidence="2 3">
    <name type="scientific">Chitinasiproducens palmae</name>
    <dbReference type="NCBI Taxonomy" id="1770053"/>
    <lineage>
        <taxon>Bacteria</taxon>
        <taxon>Pseudomonadati</taxon>
        <taxon>Pseudomonadota</taxon>
        <taxon>Betaproteobacteria</taxon>
        <taxon>Burkholderiales</taxon>
        <taxon>Burkholderiaceae</taxon>
        <taxon>Chitinasiproducens</taxon>
    </lineage>
</organism>
<feature type="region of interest" description="Disordered" evidence="1">
    <location>
        <begin position="244"/>
        <end position="298"/>
    </location>
</feature>
<dbReference type="RefSeq" id="WP_091906600.1">
    <property type="nucleotide sequence ID" value="NZ_FNLO01000003.1"/>
</dbReference>
<dbReference type="InterPro" id="IPR024487">
    <property type="entry name" value="CBP_BcsR"/>
</dbReference>
<dbReference type="NCBIfam" id="NF040718">
    <property type="entry name" value="BcsP_of_Ic"/>
    <property type="match status" value="1"/>
</dbReference>
<proteinExistence type="predicted"/>
<dbReference type="Pfam" id="PF10945">
    <property type="entry name" value="CBP_BcsR"/>
    <property type="match status" value="1"/>
</dbReference>
<reference evidence="3" key="1">
    <citation type="submission" date="2016-09" db="EMBL/GenBank/DDBJ databases">
        <authorList>
            <person name="Varghese N."/>
            <person name="Submissions S."/>
        </authorList>
    </citation>
    <scope>NUCLEOTIDE SEQUENCE [LARGE SCALE GENOMIC DNA]</scope>
    <source>
        <strain evidence="3">JS23</strain>
    </source>
</reference>
<dbReference type="AlphaFoldDB" id="A0A1H2PPM4"/>
<dbReference type="OrthoDB" id="8812063at2"/>
<evidence type="ECO:0000313" key="2">
    <source>
        <dbReference type="EMBL" id="SDV47844.1"/>
    </source>
</evidence>
<feature type="compositionally biased region" description="Low complexity" evidence="1">
    <location>
        <begin position="254"/>
        <end position="290"/>
    </location>
</feature>
<feature type="region of interest" description="Disordered" evidence="1">
    <location>
        <begin position="189"/>
        <end position="228"/>
    </location>
</feature>
<dbReference type="EMBL" id="FNLO01000003">
    <property type="protein sequence ID" value="SDV47844.1"/>
    <property type="molecule type" value="Genomic_DNA"/>
</dbReference>
<evidence type="ECO:0000256" key="1">
    <source>
        <dbReference type="SAM" id="MobiDB-lite"/>
    </source>
</evidence>
<sequence>MSGSDDIANLFAKFGGEADDYQEIVRQDQAAESRARWSLLSSVHVDSGKTAPPVNSAGGTSGAVPGFRPARALPRQEVDGAPSGEAAGGPFTPAEVPLAAPDTPALADPARLARAAMPWRGNLDSPLPANVPAHAATHAATSAPNAMPALPGAIAASVPGLGASPVPAGAGQSADAPRKRGLFGFGGAAGKDSGAAHSASAATDRARHADAPTPVTAGVERQEPTGKPVMGKLGGLFAGRRAAANAPAAPPAPRAAAAPPAADMPVATPAAATQNAANAAKTTPTPARPAGRFRLSDAARGKPVIAAVADATAPTPTEAEAASAPAAVAAAASSPLAGTSFDTAAGSLFAARADASRSGAATAGQPAHALGRVLSSRIGAVADAPAGGTPAASATASPASHELSAVFARLAGAAEAPAPATGSSLFRRLNRL</sequence>
<feature type="region of interest" description="Disordered" evidence="1">
    <location>
        <begin position="45"/>
        <end position="100"/>
    </location>
</feature>
<gene>
    <name evidence="2" type="ORF">SAMN05216551_103341</name>
</gene>
<accession>A0A1H2PPM4</accession>